<evidence type="ECO:0000259" key="11">
    <source>
        <dbReference type="Pfam" id="PF11527"/>
    </source>
</evidence>
<dbReference type="AlphaFoldDB" id="A0AAV1KKI2"/>
<comment type="subcellular location">
    <subcellularLocation>
        <location evidence="1">Cell projection</location>
        <location evidence="1">Cilium</location>
    </subcellularLocation>
    <subcellularLocation>
        <location evidence="2">Cytoplasm</location>
    </subcellularLocation>
</comment>
<organism evidence="12 13">
    <name type="scientific">Parnassius mnemosyne</name>
    <name type="common">clouded apollo</name>
    <dbReference type="NCBI Taxonomy" id="213953"/>
    <lineage>
        <taxon>Eukaryota</taxon>
        <taxon>Metazoa</taxon>
        <taxon>Ecdysozoa</taxon>
        <taxon>Arthropoda</taxon>
        <taxon>Hexapoda</taxon>
        <taxon>Insecta</taxon>
        <taxon>Pterygota</taxon>
        <taxon>Neoptera</taxon>
        <taxon>Endopterygota</taxon>
        <taxon>Lepidoptera</taxon>
        <taxon>Glossata</taxon>
        <taxon>Ditrysia</taxon>
        <taxon>Papilionoidea</taxon>
        <taxon>Papilionidae</taxon>
        <taxon>Parnassiinae</taxon>
        <taxon>Parnassini</taxon>
        <taxon>Parnassius</taxon>
        <taxon>Driopa</taxon>
    </lineage>
</organism>
<dbReference type="GO" id="GO:0005930">
    <property type="term" value="C:axoneme"/>
    <property type="evidence" value="ECO:0007669"/>
    <property type="project" value="TreeGrafter"/>
</dbReference>
<evidence type="ECO:0000256" key="3">
    <source>
        <dbReference type="ARBA" id="ARBA00007460"/>
    </source>
</evidence>
<dbReference type="InterPro" id="IPR023379">
    <property type="entry name" value="BART_dom"/>
</dbReference>
<dbReference type="InterPro" id="IPR038888">
    <property type="entry name" value="CFAP36"/>
</dbReference>
<dbReference type="Proteomes" id="UP001314205">
    <property type="component" value="Unassembled WGS sequence"/>
</dbReference>
<keyword evidence="6" id="KW-0175">Coiled coil</keyword>
<dbReference type="GO" id="GO:0097546">
    <property type="term" value="C:ciliary base"/>
    <property type="evidence" value="ECO:0007669"/>
    <property type="project" value="TreeGrafter"/>
</dbReference>
<dbReference type="EMBL" id="CAVLGL010000057">
    <property type="protein sequence ID" value="CAK1583565.1"/>
    <property type="molecule type" value="Genomic_DNA"/>
</dbReference>
<evidence type="ECO:0000313" key="13">
    <source>
        <dbReference type="Proteomes" id="UP001314205"/>
    </source>
</evidence>
<evidence type="ECO:0000256" key="10">
    <source>
        <dbReference type="SAM" id="MobiDB-lite"/>
    </source>
</evidence>
<gene>
    <name evidence="12" type="ORF">PARMNEM_LOCUS4945</name>
</gene>
<evidence type="ECO:0000256" key="1">
    <source>
        <dbReference type="ARBA" id="ARBA00004138"/>
    </source>
</evidence>
<dbReference type="PANTHER" id="PTHR21532">
    <property type="entry name" value="PHOSPHODIESTERASE HL"/>
    <property type="match status" value="1"/>
</dbReference>
<keyword evidence="13" id="KW-1185">Reference proteome</keyword>
<accession>A0AAV1KKI2</accession>
<keyword evidence="8" id="KW-0966">Cell projection</keyword>
<evidence type="ECO:0000256" key="6">
    <source>
        <dbReference type="ARBA" id="ARBA00023054"/>
    </source>
</evidence>
<evidence type="ECO:0000256" key="4">
    <source>
        <dbReference type="ARBA" id="ARBA00021815"/>
    </source>
</evidence>
<name>A0AAV1KKI2_9NEOP</name>
<proteinExistence type="inferred from homology"/>
<evidence type="ECO:0000313" key="12">
    <source>
        <dbReference type="EMBL" id="CAK1583565.1"/>
    </source>
</evidence>
<sequence length="351" mass="40129">MNDPDNNAWVFDSLVGFLHGPVWNVPLQTFMEEKSLPFEPTDTGEVLDRPEYKKIHDEYRDLVDVMLGSFMDDIGISADQFEAACHISANDLAELPAYFHKRLFEQIWAANDYDMFVKMMTHKNVELQLQALELIERRYGTMPNLFTSDSEKLDTTRSDEGEDWQDHNDVMTEIKKLHLKEYESSDETVAVPPEHVVTEKQTLITKLQRFEKKEDNVEKKTEDNPEEKADIELHGAIKKPKFIDVPKPTPQKVEVSEEEVKARQEYLMQQRDKLLALKKQVRAKRLGAEISPELGGGEGQGSSTQRQQRPRSARMAQAALAGTTPRPPPDAMSLRRALATKLKAEVVDTHN</sequence>
<dbReference type="Gene3D" id="1.20.1520.10">
    <property type="entry name" value="ADP-ribosylation factor-like 2-binding protein, domain"/>
    <property type="match status" value="1"/>
</dbReference>
<keyword evidence="5" id="KW-0963">Cytoplasm</keyword>
<evidence type="ECO:0000256" key="5">
    <source>
        <dbReference type="ARBA" id="ARBA00022490"/>
    </source>
</evidence>
<feature type="region of interest" description="Disordered" evidence="10">
    <location>
        <begin position="287"/>
        <end position="333"/>
    </location>
</feature>
<evidence type="ECO:0000256" key="8">
    <source>
        <dbReference type="ARBA" id="ARBA00023273"/>
    </source>
</evidence>
<evidence type="ECO:0000256" key="7">
    <source>
        <dbReference type="ARBA" id="ARBA00023069"/>
    </source>
</evidence>
<evidence type="ECO:0000256" key="2">
    <source>
        <dbReference type="ARBA" id="ARBA00004496"/>
    </source>
</evidence>
<feature type="domain" description="BART" evidence="11">
    <location>
        <begin position="7"/>
        <end position="128"/>
    </location>
</feature>
<comment type="similarity">
    <text evidence="3">Belongs to the CFAP36 family.</text>
</comment>
<dbReference type="Pfam" id="PF11527">
    <property type="entry name" value="ARL2_Bind_BART"/>
    <property type="match status" value="1"/>
</dbReference>
<reference evidence="12 13" key="1">
    <citation type="submission" date="2023-11" db="EMBL/GenBank/DDBJ databases">
        <authorList>
            <person name="Hedman E."/>
            <person name="Englund M."/>
            <person name="Stromberg M."/>
            <person name="Nyberg Akerstrom W."/>
            <person name="Nylinder S."/>
            <person name="Jareborg N."/>
            <person name="Kallberg Y."/>
            <person name="Kronander E."/>
        </authorList>
    </citation>
    <scope>NUCLEOTIDE SEQUENCE [LARGE SCALE GENOMIC DNA]</scope>
</reference>
<dbReference type="PANTHER" id="PTHR21532:SF0">
    <property type="entry name" value="CILIA- AND FLAGELLA-ASSOCIATED PROTEIN 36"/>
    <property type="match status" value="1"/>
</dbReference>
<protein>
    <recommendedName>
        <fullName evidence="4">Cilia- and flagella-associated protein 36</fullName>
    </recommendedName>
    <alternativeName>
        <fullName evidence="9">Coiled-coil domain-containing protein 104</fullName>
    </alternativeName>
</protein>
<evidence type="ECO:0000256" key="9">
    <source>
        <dbReference type="ARBA" id="ARBA00031593"/>
    </source>
</evidence>
<keyword evidence="7" id="KW-0969">Cilium</keyword>
<comment type="caution">
    <text evidence="12">The sequence shown here is derived from an EMBL/GenBank/DDBJ whole genome shotgun (WGS) entry which is preliminary data.</text>
</comment>
<dbReference type="InterPro" id="IPR042541">
    <property type="entry name" value="BART_sf"/>
</dbReference>